<comment type="catalytic activity">
    <reaction evidence="7">
        <text>adenosine 2',5'-bisphosphate + H2O = AMP + phosphate</text>
        <dbReference type="Rhea" id="RHEA:77643"/>
        <dbReference type="ChEBI" id="CHEBI:15377"/>
        <dbReference type="ChEBI" id="CHEBI:43474"/>
        <dbReference type="ChEBI" id="CHEBI:194156"/>
        <dbReference type="ChEBI" id="CHEBI:456215"/>
        <dbReference type="EC" id="3.1.3.7"/>
    </reaction>
    <physiologicalReaction direction="left-to-right" evidence="7">
        <dbReference type="Rhea" id="RHEA:77644"/>
    </physiologicalReaction>
</comment>
<gene>
    <name evidence="10" type="ORF">NC992_20870</name>
</gene>
<dbReference type="Proteomes" id="UP001482513">
    <property type="component" value="Unassembled WGS sequence"/>
</dbReference>
<evidence type="ECO:0000256" key="9">
    <source>
        <dbReference type="ARBA" id="ARBA00044484"/>
    </source>
</evidence>
<dbReference type="InterPro" id="IPR020550">
    <property type="entry name" value="Inositol_monophosphatase_CS"/>
</dbReference>
<dbReference type="EC" id="3.1.3.7" evidence="10"/>
<dbReference type="GO" id="GO:0008441">
    <property type="term" value="F:3'(2'),5'-bisphosphate nucleotidase activity"/>
    <property type="evidence" value="ECO:0007669"/>
    <property type="project" value="UniProtKB-EC"/>
</dbReference>
<dbReference type="PANTHER" id="PTHR43200">
    <property type="entry name" value="PHOSPHATASE"/>
    <property type="match status" value="1"/>
</dbReference>
<dbReference type="PANTHER" id="PTHR43200:SF6">
    <property type="entry name" value="3'(2'),5'-BISPHOSPHATE NUCLEOTIDASE"/>
    <property type="match status" value="1"/>
</dbReference>
<dbReference type="NCBIfam" id="TIGR01330">
    <property type="entry name" value="bisphos_HAL2"/>
    <property type="match status" value="1"/>
</dbReference>
<keyword evidence="5 10" id="KW-0378">Hydrolase</keyword>
<dbReference type="RefSeq" id="WP_190704905.1">
    <property type="nucleotide sequence ID" value="NZ_JAMPKX010000011.1"/>
</dbReference>
<dbReference type="PRINTS" id="PR00377">
    <property type="entry name" value="IMPHPHTASES"/>
</dbReference>
<dbReference type="InterPro" id="IPR051090">
    <property type="entry name" value="Inositol_monoP_superfamily"/>
</dbReference>
<evidence type="ECO:0000256" key="4">
    <source>
        <dbReference type="ARBA" id="ARBA00022723"/>
    </source>
</evidence>
<evidence type="ECO:0000313" key="10">
    <source>
        <dbReference type="EMBL" id="MEP0949346.1"/>
    </source>
</evidence>
<dbReference type="CDD" id="cd01517">
    <property type="entry name" value="PAP_phosphatase"/>
    <property type="match status" value="1"/>
</dbReference>
<evidence type="ECO:0000256" key="5">
    <source>
        <dbReference type="ARBA" id="ARBA00022801"/>
    </source>
</evidence>
<evidence type="ECO:0000256" key="6">
    <source>
        <dbReference type="ARBA" id="ARBA00022842"/>
    </source>
</evidence>
<protein>
    <submittedName>
        <fullName evidence="10">3'(2'),5'-bisphosphate nucleotidase</fullName>
        <ecNumber evidence="10">3.1.3.7</ecNumber>
    </submittedName>
</protein>
<name>A0ABV0K993_9CYAN</name>
<evidence type="ECO:0000256" key="3">
    <source>
        <dbReference type="ARBA" id="ARBA00009759"/>
    </source>
</evidence>
<dbReference type="InterPro" id="IPR006239">
    <property type="entry name" value="DPNP"/>
</dbReference>
<evidence type="ECO:0000256" key="7">
    <source>
        <dbReference type="ARBA" id="ARBA00044466"/>
    </source>
</evidence>
<dbReference type="InterPro" id="IPR000760">
    <property type="entry name" value="Inositol_monophosphatase-like"/>
</dbReference>
<accession>A0ABV0K993</accession>
<dbReference type="Gene3D" id="3.40.190.80">
    <property type="match status" value="1"/>
</dbReference>
<proteinExistence type="inferred from homology"/>
<keyword evidence="11" id="KW-1185">Reference proteome</keyword>
<dbReference type="InterPro" id="IPR020583">
    <property type="entry name" value="Inositol_monoP_metal-BS"/>
</dbReference>
<dbReference type="SUPFAM" id="SSF56655">
    <property type="entry name" value="Carbohydrate phosphatase"/>
    <property type="match status" value="1"/>
</dbReference>
<evidence type="ECO:0000256" key="2">
    <source>
        <dbReference type="ARBA" id="ARBA00001946"/>
    </source>
</evidence>
<dbReference type="EMBL" id="JAMPKX010000011">
    <property type="protein sequence ID" value="MEP0949346.1"/>
    <property type="molecule type" value="Genomic_DNA"/>
</dbReference>
<dbReference type="PROSITE" id="PS00629">
    <property type="entry name" value="IMP_1"/>
    <property type="match status" value="1"/>
</dbReference>
<keyword evidence="4" id="KW-0479">Metal-binding</keyword>
<reference evidence="10 11" key="1">
    <citation type="submission" date="2022-04" db="EMBL/GenBank/DDBJ databases">
        <title>Positive selection, recombination, and allopatry shape intraspecific diversity of widespread and dominant cyanobacteria.</title>
        <authorList>
            <person name="Wei J."/>
            <person name="Shu W."/>
            <person name="Hu C."/>
        </authorList>
    </citation>
    <scope>NUCLEOTIDE SEQUENCE [LARGE SCALE GENOMIC DNA]</scope>
    <source>
        <strain evidence="10 11">DQ-A4</strain>
    </source>
</reference>
<dbReference type="Pfam" id="PF00459">
    <property type="entry name" value="Inositol_P"/>
    <property type="match status" value="1"/>
</dbReference>
<comment type="cofactor">
    <cofactor evidence="2">
        <name>Mg(2+)</name>
        <dbReference type="ChEBI" id="CHEBI:18420"/>
    </cofactor>
</comment>
<comment type="caution">
    <text evidence="10">The sequence shown here is derived from an EMBL/GenBank/DDBJ whole genome shotgun (WGS) entry which is preliminary data.</text>
</comment>
<organism evidence="10 11">
    <name type="scientific">Leptolyngbya subtilissima DQ-A4</name>
    <dbReference type="NCBI Taxonomy" id="2933933"/>
    <lineage>
        <taxon>Bacteria</taxon>
        <taxon>Bacillati</taxon>
        <taxon>Cyanobacteriota</taxon>
        <taxon>Cyanophyceae</taxon>
        <taxon>Leptolyngbyales</taxon>
        <taxon>Leptolyngbyaceae</taxon>
        <taxon>Leptolyngbya group</taxon>
        <taxon>Leptolyngbya</taxon>
    </lineage>
</organism>
<comment type="catalytic activity">
    <reaction evidence="9">
        <text>3'-phosphoadenylyl sulfate + H2O = adenosine 5'-phosphosulfate + phosphate</text>
        <dbReference type="Rhea" id="RHEA:77639"/>
        <dbReference type="ChEBI" id="CHEBI:15377"/>
        <dbReference type="ChEBI" id="CHEBI:43474"/>
        <dbReference type="ChEBI" id="CHEBI:58243"/>
        <dbReference type="ChEBI" id="CHEBI:58339"/>
        <dbReference type="EC" id="3.1.3.7"/>
    </reaction>
    <physiologicalReaction direction="left-to-right" evidence="9">
        <dbReference type="Rhea" id="RHEA:77640"/>
    </physiologicalReaction>
</comment>
<dbReference type="Gene3D" id="3.30.540.10">
    <property type="entry name" value="Fructose-1,6-Bisphosphatase, subunit A, domain 1"/>
    <property type="match status" value="1"/>
</dbReference>
<keyword evidence="6" id="KW-0460">Magnesium</keyword>
<evidence type="ECO:0000256" key="1">
    <source>
        <dbReference type="ARBA" id="ARBA00001033"/>
    </source>
</evidence>
<sequence length="319" mass="33645">MPYDQEKQTAIAAVIQAAQLCEAVRQGLVPAAIEKNDKSPVTIADYGAQALICKALAEAFPNDPVVGEEDTTDLRQPETAHVLTAVTEQVQQTIPSATDSDVLNWIDHGNGTVASRYWTLDPIDGTKGFLRGDQYAIALALVVDGDIKVGVLGCPFLSFDGAETGLLFAAVRGEGTVMMPIAGGNPQRLRVTAADDVDRLRLVESVESGHGDLSQQAQVAQAVGITAPSIRMDSQAKYAAVAAGQAALYLRLPSPKTPDYREKIWDHAAGVLVVEEAGGRVTDMHGKPLDFASAARFPNNPGVVASNGAIHNAVIQALN</sequence>
<evidence type="ECO:0000313" key="11">
    <source>
        <dbReference type="Proteomes" id="UP001482513"/>
    </source>
</evidence>
<comment type="catalytic activity">
    <reaction evidence="8">
        <text>adenosine 3',5'-bisphosphate + H2O = AMP + phosphate</text>
        <dbReference type="Rhea" id="RHEA:10040"/>
        <dbReference type="ChEBI" id="CHEBI:15377"/>
        <dbReference type="ChEBI" id="CHEBI:43474"/>
        <dbReference type="ChEBI" id="CHEBI:58343"/>
        <dbReference type="ChEBI" id="CHEBI:456215"/>
        <dbReference type="EC" id="3.1.3.7"/>
    </reaction>
    <physiologicalReaction direction="left-to-right" evidence="8">
        <dbReference type="Rhea" id="RHEA:10041"/>
    </physiologicalReaction>
</comment>
<comment type="similarity">
    <text evidence="3">Belongs to the inositol monophosphatase superfamily.</text>
</comment>
<dbReference type="PROSITE" id="PS00630">
    <property type="entry name" value="IMP_2"/>
    <property type="match status" value="1"/>
</dbReference>
<evidence type="ECO:0000256" key="8">
    <source>
        <dbReference type="ARBA" id="ARBA00044479"/>
    </source>
</evidence>
<comment type="catalytic activity">
    <reaction evidence="1">
        <text>a myo-inositol phosphate + H2O = myo-inositol + phosphate</text>
        <dbReference type="Rhea" id="RHEA:24056"/>
        <dbReference type="ChEBI" id="CHEBI:15377"/>
        <dbReference type="ChEBI" id="CHEBI:17268"/>
        <dbReference type="ChEBI" id="CHEBI:43474"/>
        <dbReference type="ChEBI" id="CHEBI:84139"/>
        <dbReference type="EC" id="3.1.3.25"/>
    </reaction>
</comment>